<keyword evidence="16" id="KW-0534">Nitrate assimilation</keyword>
<keyword evidence="6" id="KW-0004">4Fe-4S</keyword>
<dbReference type="InterPro" id="IPR041957">
    <property type="entry name" value="CT_Nitrate-R-NapA-like"/>
</dbReference>
<keyword evidence="13" id="KW-0560">Oxidoreductase</keyword>
<keyword evidence="7" id="KW-0500">Molybdenum</keyword>
<dbReference type="InterPro" id="IPR039261">
    <property type="entry name" value="FNR_nucleotide-bd"/>
</dbReference>
<evidence type="ECO:0000256" key="3">
    <source>
        <dbReference type="ARBA" id="ARBA00001966"/>
    </source>
</evidence>
<name>A0ABR5IFK9_9ACTN</name>
<evidence type="ECO:0000313" key="21">
    <source>
        <dbReference type="Proteomes" id="UP000037247"/>
    </source>
</evidence>
<dbReference type="Gene3D" id="1.20.990.10">
    <property type="entry name" value="NADPH-cytochrome p450 Reductase, Chain A, domain 3"/>
    <property type="match status" value="1"/>
</dbReference>
<protein>
    <submittedName>
        <fullName evidence="20">Reductase</fullName>
    </submittedName>
</protein>
<dbReference type="Gene3D" id="3.40.50.740">
    <property type="match status" value="1"/>
</dbReference>
<comment type="cofactor">
    <cofactor evidence="1">
        <name>FMN</name>
        <dbReference type="ChEBI" id="CHEBI:58210"/>
    </cofactor>
</comment>
<dbReference type="SUPFAM" id="SSF52218">
    <property type="entry name" value="Flavoproteins"/>
    <property type="match status" value="1"/>
</dbReference>
<evidence type="ECO:0000259" key="17">
    <source>
        <dbReference type="PROSITE" id="PS50902"/>
    </source>
</evidence>
<dbReference type="InterPro" id="IPR003097">
    <property type="entry name" value="CysJ-like_FAD-binding"/>
</dbReference>
<keyword evidence="21" id="KW-1185">Reference proteome</keyword>
<evidence type="ECO:0000256" key="10">
    <source>
        <dbReference type="ARBA" id="ARBA00022723"/>
    </source>
</evidence>
<evidence type="ECO:0000256" key="2">
    <source>
        <dbReference type="ARBA" id="ARBA00001942"/>
    </source>
</evidence>
<keyword evidence="12" id="KW-0521">NADP</keyword>
<dbReference type="InterPro" id="IPR001709">
    <property type="entry name" value="Flavoprot_Pyr_Nucl_cyt_Rdtase"/>
</dbReference>
<dbReference type="PROSITE" id="PS00551">
    <property type="entry name" value="MOLYBDOPTERIN_PROK_1"/>
    <property type="match status" value="1"/>
</dbReference>
<dbReference type="Gene3D" id="3.40.50.360">
    <property type="match status" value="1"/>
</dbReference>
<dbReference type="SUPFAM" id="SSF52343">
    <property type="entry name" value="Ferredoxin reductase-like, C-terminal NADP-linked domain"/>
    <property type="match status" value="1"/>
</dbReference>
<dbReference type="InterPro" id="IPR001094">
    <property type="entry name" value="Flavdoxin-like"/>
</dbReference>
<evidence type="ECO:0000256" key="7">
    <source>
        <dbReference type="ARBA" id="ARBA00022505"/>
    </source>
</evidence>
<dbReference type="InterPro" id="IPR001433">
    <property type="entry name" value="OxRdtase_FAD/NAD-bd"/>
</dbReference>
<dbReference type="CDD" id="cd06199">
    <property type="entry name" value="SiR"/>
    <property type="match status" value="1"/>
</dbReference>
<dbReference type="Proteomes" id="UP000037247">
    <property type="component" value="Unassembled WGS sequence"/>
</dbReference>
<dbReference type="Pfam" id="PF00258">
    <property type="entry name" value="Flavodoxin_1"/>
    <property type="match status" value="1"/>
</dbReference>
<dbReference type="Pfam" id="PF00384">
    <property type="entry name" value="Molybdopterin"/>
    <property type="match status" value="1"/>
</dbReference>
<accession>A0ABR5IFK9</accession>
<evidence type="ECO:0000256" key="6">
    <source>
        <dbReference type="ARBA" id="ARBA00022485"/>
    </source>
</evidence>
<evidence type="ECO:0000256" key="13">
    <source>
        <dbReference type="ARBA" id="ARBA00023002"/>
    </source>
</evidence>
<evidence type="ECO:0000256" key="16">
    <source>
        <dbReference type="ARBA" id="ARBA00023063"/>
    </source>
</evidence>
<organism evidence="20 21">
    <name type="scientific">Gordonia jacobaea</name>
    <dbReference type="NCBI Taxonomy" id="122202"/>
    <lineage>
        <taxon>Bacteria</taxon>
        <taxon>Bacillati</taxon>
        <taxon>Actinomycetota</taxon>
        <taxon>Actinomycetes</taxon>
        <taxon>Mycobacteriales</taxon>
        <taxon>Gordoniaceae</taxon>
        <taxon>Gordonia</taxon>
    </lineage>
</organism>
<dbReference type="PANTHER" id="PTHR43105">
    <property type="entry name" value="RESPIRATORY NITRATE REDUCTASE"/>
    <property type="match status" value="1"/>
</dbReference>
<sequence>MASETIGSNHGVMPATSTVDSLCAYCGVGCGMVLHVSTPDGAGLPLVTKTTGRKDHPTNFGRLCTKGSTTSDMLAAPGRMEKASIRTSRDTDRESVGIDEAISFAARRMRAIADEHGPDSVAVYVSGQMSTEAQYLSNKFTKGYLRGINIESNSRLCMASAGTGYKQSLGADGPPGSYQDFEHADLFFVIGSNMADCHPILFLRMMERVKAGAKLVVIDPRRTATAAKADLYLQVKPGTDLALLNGLLHLLIEADDVDHSFVETYTEGFDATKEFVSEYTPGVVSETTGIPEADIRAAAQWIGESTNWMSCWTMGLNQSIHGTWHTNALINLHLVTGAICRLGSGPFSLTGQPNAMGGREMGYMGPGLPGQRAVISEADRDFCEDTWGVPRGTLRSEVGTGTIDMFDQMADGKIKACWIICTNPIASVSNRSRVIEALQRCELVVVQDVFAENETLPYADVALPATLWTESDGVMINSERNLTLFQPAVAPPGDALPDWQLICRIATEMGYGEGFSFGSAEEVFEEIKRFWNPKTGWDIRGASYARLRETPLQWPCPPDDDADRHPIRYLNDGRSQTKVVRADGTTPEFVFPTPSGRAIFHARPCLPPAEMPDDEFPLVLNTGRLPHQWHTMTKTGRVAKLNKLNPSPFVEIHPDDAAALDVAEGDSVRVRSRRGAAVLPAVLTDRVRPGNCFAPFHWSDMFGADVTINAVTNDAVDPASLQPEFKVSAVALEKVAAAPTADTPAPAHARTDVPASSLAVTLGLSAVAPPALSATEQAYVAGVLAGLQSEASIAGVPLLPPEAPLSEQNRAWVNGVLAGAFSRSTSTADGPQAAAPEDAALAPTVEVLWASQTGTVEDYAPTVAQSLAAQGYSAATKTLDEAGLAALTPESTVLIVTSTTGDGDPPDNATSFWDQLSGDDAPPLSGVRYGVLAFGDPSYDEFCGFGRKLDDRLAELGATRLLDRVDCEPDFESTAQGWLDAVSGELATALPSASAPAEAPPVPDAPISYGRKNPLVTSLVRNTRLSGDGSAKDVRQFGFALPENTLTYDAGDALGVWPRNSPPLVEAFLETSGLDADTVVTVGGEDMPLASALRERLEIAKISPGVLEFVCDRAASADLRSMLAPENKSDLDDWLWGRQIADLLTTFPMRASAADWLSTLAPMTPRQYSISSSPLESPDEVQLTVSAVRYNLHGVPRHGVCSTYLADHAADDDIRIWVQRNAGFSPPEDPDAPMIMVGPGTGIAPFRGFLHHRRLLGHRGPNWLFFGEQHAATDFYYRDELETMLADGSLDRLDVAFSRDQKSKVYVQDRMIEHGEQLWRWLSDGAHFYVCGDRMRMARDVDDALTRVVAEHGKLSGPSAEAYVKALAADKRYVRDVY</sequence>
<evidence type="ECO:0000313" key="20">
    <source>
        <dbReference type="EMBL" id="KNA92489.1"/>
    </source>
</evidence>
<dbReference type="SMART" id="SM00926">
    <property type="entry name" value="Molybdop_Fe4S4"/>
    <property type="match status" value="1"/>
</dbReference>
<dbReference type="PROSITE" id="PS51384">
    <property type="entry name" value="FAD_FR"/>
    <property type="match status" value="1"/>
</dbReference>
<keyword evidence="8" id="KW-0285">Flavoprotein</keyword>
<evidence type="ECO:0000256" key="15">
    <source>
        <dbReference type="ARBA" id="ARBA00023014"/>
    </source>
</evidence>
<evidence type="ECO:0000256" key="14">
    <source>
        <dbReference type="ARBA" id="ARBA00023004"/>
    </source>
</evidence>
<dbReference type="PROSITE" id="PS51669">
    <property type="entry name" value="4FE4S_MOW_BIS_MGD"/>
    <property type="match status" value="1"/>
</dbReference>
<feature type="domain" description="4Fe-4S Mo/W bis-MGD-type" evidence="19">
    <location>
        <begin position="16"/>
        <end position="78"/>
    </location>
</feature>
<feature type="domain" description="Flavodoxin-like" evidence="17">
    <location>
        <begin position="845"/>
        <end position="983"/>
    </location>
</feature>
<keyword evidence="9" id="KW-0288">FMN</keyword>
<keyword evidence="11" id="KW-0274">FAD</keyword>
<dbReference type="Gene3D" id="2.40.40.20">
    <property type="match status" value="1"/>
</dbReference>
<dbReference type="InterPro" id="IPR017927">
    <property type="entry name" value="FAD-bd_FR_type"/>
</dbReference>
<evidence type="ECO:0000259" key="19">
    <source>
        <dbReference type="PROSITE" id="PS51669"/>
    </source>
</evidence>
<dbReference type="Gene3D" id="3.40.50.80">
    <property type="entry name" value="Nucleotide-binding domain of ferredoxin-NADP reductase (FNR) module"/>
    <property type="match status" value="1"/>
</dbReference>
<comment type="caution">
    <text evidence="20">The sequence shown here is derived from an EMBL/GenBank/DDBJ whole genome shotgun (WGS) entry which is preliminary data.</text>
</comment>
<dbReference type="Pfam" id="PF00175">
    <property type="entry name" value="NAD_binding_1"/>
    <property type="match status" value="1"/>
</dbReference>
<evidence type="ECO:0000256" key="9">
    <source>
        <dbReference type="ARBA" id="ARBA00022643"/>
    </source>
</evidence>
<dbReference type="InterPro" id="IPR017938">
    <property type="entry name" value="Riboflavin_synthase-like_b-brl"/>
</dbReference>
<reference evidence="20 21" key="1">
    <citation type="submission" date="2015-05" db="EMBL/GenBank/DDBJ databases">
        <title>Draft genome sequence of the bacterium Gordonia jacobaea a new member of the Gordonia genus.</title>
        <authorList>
            <person name="Jimenez-Galisteo G."/>
            <person name="Dominguez A."/>
            <person name="Munoz E."/>
            <person name="Vinas M."/>
        </authorList>
    </citation>
    <scope>NUCLEOTIDE SEQUENCE [LARGE SCALE GENOMIC DNA]</scope>
    <source>
        <strain evidence="21">mv1</strain>
    </source>
</reference>
<keyword evidence="10" id="KW-0479">Metal-binding</keyword>
<dbReference type="InterPro" id="IPR006656">
    <property type="entry name" value="Mopterin_OxRdtase"/>
</dbReference>
<dbReference type="InterPro" id="IPR050123">
    <property type="entry name" value="Prok_molybdopt-oxidoreductase"/>
</dbReference>
<feature type="domain" description="FAD-binding FR-type" evidence="18">
    <location>
        <begin position="1012"/>
        <end position="1227"/>
    </location>
</feature>
<proteinExistence type="inferred from homology"/>
<evidence type="ECO:0000256" key="1">
    <source>
        <dbReference type="ARBA" id="ARBA00001917"/>
    </source>
</evidence>
<keyword evidence="15" id="KW-0411">Iron-sulfur</keyword>
<dbReference type="PANTHER" id="PTHR43105:SF9">
    <property type="entry name" value="NADPH-FE(3+) OXIDOREDUCTASE SUBUNIT ALPHA"/>
    <property type="match status" value="1"/>
</dbReference>
<evidence type="ECO:0000256" key="4">
    <source>
        <dbReference type="ARBA" id="ARBA00001974"/>
    </source>
</evidence>
<dbReference type="Gene3D" id="3.40.228.10">
    <property type="entry name" value="Dimethylsulfoxide Reductase, domain 2"/>
    <property type="match status" value="1"/>
</dbReference>
<dbReference type="PRINTS" id="PR00369">
    <property type="entry name" value="FLAVODOXIN"/>
</dbReference>
<dbReference type="CDD" id="cd02791">
    <property type="entry name" value="MopB_CT_Nitrate-R-NapA-like"/>
    <property type="match status" value="1"/>
</dbReference>
<dbReference type="SUPFAM" id="SSF63380">
    <property type="entry name" value="Riboflavin synthase domain-like"/>
    <property type="match status" value="1"/>
</dbReference>
<comment type="similarity">
    <text evidence="5">Belongs to the prokaryotic molybdopterin-containing oxidoreductase family. NasA/NapA/NarB subfamily.</text>
</comment>
<evidence type="ECO:0000256" key="5">
    <source>
        <dbReference type="ARBA" id="ARBA00008747"/>
    </source>
</evidence>
<dbReference type="Gene3D" id="2.20.25.90">
    <property type="entry name" value="ADC-like domains"/>
    <property type="match status" value="1"/>
</dbReference>
<evidence type="ECO:0000259" key="18">
    <source>
        <dbReference type="PROSITE" id="PS51384"/>
    </source>
</evidence>
<dbReference type="InterPro" id="IPR006657">
    <property type="entry name" value="MoPterin_dinucl-bd_dom"/>
</dbReference>
<dbReference type="EMBL" id="LDTZ01000014">
    <property type="protein sequence ID" value="KNA92489.1"/>
    <property type="molecule type" value="Genomic_DNA"/>
</dbReference>
<evidence type="ECO:0000256" key="8">
    <source>
        <dbReference type="ARBA" id="ARBA00022630"/>
    </source>
</evidence>
<dbReference type="Gene3D" id="2.40.30.10">
    <property type="entry name" value="Translation factors"/>
    <property type="match status" value="1"/>
</dbReference>
<evidence type="ECO:0000256" key="12">
    <source>
        <dbReference type="ARBA" id="ARBA00022857"/>
    </source>
</evidence>
<dbReference type="SUPFAM" id="SSF50692">
    <property type="entry name" value="ADC-like"/>
    <property type="match status" value="1"/>
</dbReference>
<dbReference type="Pfam" id="PF01568">
    <property type="entry name" value="Molydop_binding"/>
    <property type="match status" value="1"/>
</dbReference>
<dbReference type="InterPro" id="IPR023173">
    <property type="entry name" value="NADPH_Cyt_P450_Rdtase_alpha"/>
</dbReference>
<dbReference type="InterPro" id="IPR006963">
    <property type="entry name" value="Mopterin_OxRdtase_4Fe-4S_dom"/>
</dbReference>
<dbReference type="InterPro" id="IPR009010">
    <property type="entry name" value="Asp_de-COase-like_dom_sf"/>
</dbReference>
<gene>
    <name evidence="20" type="ORF">ABW18_03995</name>
</gene>
<evidence type="ECO:0000256" key="11">
    <source>
        <dbReference type="ARBA" id="ARBA00022827"/>
    </source>
</evidence>
<comment type="cofactor">
    <cofactor evidence="4">
        <name>FAD</name>
        <dbReference type="ChEBI" id="CHEBI:57692"/>
    </cofactor>
</comment>
<comment type="cofactor">
    <cofactor evidence="3">
        <name>[4Fe-4S] cluster</name>
        <dbReference type="ChEBI" id="CHEBI:49883"/>
    </cofactor>
</comment>
<dbReference type="CDD" id="cd02754">
    <property type="entry name" value="MopB_Nitrate-R-NapA-like"/>
    <property type="match status" value="1"/>
</dbReference>
<keyword evidence="14" id="KW-0408">Iron</keyword>
<comment type="cofactor">
    <cofactor evidence="2">
        <name>Mo-bis(molybdopterin guanine dinucleotide)</name>
        <dbReference type="ChEBI" id="CHEBI:60539"/>
    </cofactor>
</comment>
<dbReference type="PROSITE" id="PS50902">
    <property type="entry name" value="FLAVODOXIN_LIKE"/>
    <property type="match status" value="1"/>
</dbReference>
<dbReference type="Pfam" id="PF04879">
    <property type="entry name" value="Molybdop_Fe4S4"/>
    <property type="match status" value="1"/>
</dbReference>
<dbReference type="InterPro" id="IPR029039">
    <property type="entry name" value="Flavoprotein-like_sf"/>
</dbReference>
<dbReference type="PRINTS" id="PR00371">
    <property type="entry name" value="FPNCR"/>
</dbReference>
<dbReference type="SUPFAM" id="SSF53706">
    <property type="entry name" value="Formate dehydrogenase/DMSO reductase, domains 1-3"/>
    <property type="match status" value="1"/>
</dbReference>
<dbReference type="Pfam" id="PF00667">
    <property type="entry name" value="FAD_binding_1"/>
    <property type="match status" value="1"/>
</dbReference>
<dbReference type="InterPro" id="IPR008254">
    <property type="entry name" value="Flavodoxin/NO_synth"/>
</dbReference>
<dbReference type="InterPro" id="IPR027467">
    <property type="entry name" value="MopterinOxRdtase_cofactor_BS"/>
</dbReference>